<dbReference type="OrthoDB" id="193829at2"/>
<dbReference type="EMBL" id="FQXZ01000005">
    <property type="protein sequence ID" value="SHH69586.1"/>
    <property type="molecule type" value="Genomic_DNA"/>
</dbReference>
<dbReference type="RefSeq" id="WP_073602043.1">
    <property type="nucleotide sequence ID" value="NZ_FQXZ01000005.1"/>
</dbReference>
<evidence type="ECO:0000259" key="2">
    <source>
        <dbReference type="Pfam" id="PF12688"/>
    </source>
</evidence>
<dbReference type="SUPFAM" id="SSF48452">
    <property type="entry name" value="TPR-like"/>
    <property type="match status" value="1"/>
</dbReference>
<dbReference type="AlphaFoldDB" id="A0A1M5V2Z7"/>
<evidence type="ECO:0000313" key="3">
    <source>
        <dbReference type="EMBL" id="SHH69586.1"/>
    </source>
</evidence>
<evidence type="ECO:0000313" key="4">
    <source>
        <dbReference type="Proteomes" id="UP000184608"/>
    </source>
</evidence>
<dbReference type="InterPro" id="IPR011990">
    <property type="entry name" value="TPR-like_helical_dom_sf"/>
</dbReference>
<sequence length="160" mass="18162">MEAVITQAIELRKNGKHQASRDLLTQLLNDNGYSGKAHLHIAWSYDNEGREREAIAHYRSSLSGNLSSTERFDALFGLACTLRCVGDYAKALHYFGQTIEEYPDSPEVKPFFAMCLYNSGRYKEAVSLLLELLVSTTDSQEIQAYQRAISLYAKDLDRTW</sequence>
<dbReference type="Proteomes" id="UP000184608">
    <property type="component" value="Unassembled WGS sequence"/>
</dbReference>
<reference evidence="3 4" key="1">
    <citation type="submission" date="2016-11" db="EMBL/GenBank/DDBJ databases">
        <authorList>
            <person name="Jaros S."/>
            <person name="Januszkiewicz K."/>
            <person name="Wedrychowicz H."/>
        </authorList>
    </citation>
    <scope>NUCLEOTIDE SEQUENCE [LARGE SCALE GENOMIC DNA]</scope>
    <source>
        <strain evidence="3 4">CECT 7868</strain>
    </source>
</reference>
<dbReference type="Gene3D" id="1.25.40.10">
    <property type="entry name" value="Tetratricopeptide repeat domain"/>
    <property type="match status" value="1"/>
</dbReference>
<dbReference type="STRING" id="1216006.VA7868_00249"/>
<proteinExistence type="predicted"/>
<keyword evidence="1" id="KW-0802">TPR repeat</keyword>
<feature type="repeat" description="TPR" evidence="1">
    <location>
        <begin position="72"/>
        <end position="105"/>
    </location>
</feature>
<organism evidence="3 4">
    <name type="scientific">Vibrio aerogenes CECT 7868</name>
    <dbReference type="NCBI Taxonomy" id="1216006"/>
    <lineage>
        <taxon>Bacteria</taxon>
        <taxon>Pseudomonadati</taxon>
        <taxon>Pseudomonadota</taxon>
        <taxon>Gammaproteobacteria</taxon>
        <taxon>Vibrionales</taxon>
        <taxon>Vibrionaceae</taxon>
        <taxon>Vibrio</taxon>
    </lineage>
</organism>
<dbReference type="SMART" id="SM00028">
    <property type="entry name" value="TPR"/>
    <property type="match status" value="2"/>
</dbReference>
<dbReference type="InterPro" id="IPR041656">
    <property type="entry name" value="TPR_5"/>
</dbReference>
<dbReference type="InterPro" id="IPR019734">
    <property type="entry name" value="TPR_rpt"/>
</dbReference>
<keyword evidence="4" id="KW-1185">Reference proteome</keyword>
<accession>A0A1M5V2Z7</accession>
<gene>
    <name evidence="3" type="ORF">VA7868_00249</name>
</gene>
<name>A0A1M5V2Z7_9VIBR</name>
<evidence type="ECO:0000256" key="1">
    <source>
        <dbReference type="PROSITE-ProRule" id="PRU00339"/>
    </source>
</evidence>
<protein>
    <submittedName>
        <fullName evidence="3">Tetratrico peptide repeat protein</fullName>
    </submittedName>
</protein>
<dbReference type="Pfam" id="PF12688">
    <property type="entry name" value="TPR_5"/>
    <property type="match status" value="1"/>
</dbReference>
<dbReference type="PROSITE" id="PS50005">
    <property type="entry name" value="TPR"/>
    <property type="match status" value="1"/>
</dbReference>
<feature type="domain" description="Tetratrico peptide repeat group 5" evidence="2">
    <location>
        <begin position="39"/>
        <end position="156"/>
    </location>
</feature>